<dbReference type="Proteomes" id="UP000236990">
    <property type="component" value="Unassembled WGS sequence"/>
</dbReference>
<dbReference type="EMBL" id="NKCZ01000082">
    <property type="protein sequence ID" value="POD87150.1"/>
    <property type="molecule type" value="Genomic_DNA"/>
</dbReference>
<name>A0A2S3U7Q7_LACPN</name>
<protein>
    <submittedName>
        <fullName evidence="1">Uncharacterized protein</fullName>
    </submittedName>
</protein>
<comment type="caution">
    <text evidence="1">The sequence shown here is derived from an EMBL/GenBank/DDBJ whole genome shotgun (WGS) entry which is preliminary data.</text>
</comment>
<proteinExistence type="predicted"/>
<organism evidence="1 2">
    <name type="scientific">Lactiplantibacillus plantarum subsp. plantarum</name>
    <dbReference type="NCBI Taxonomy" id="337330"/>
    <lineage>
        <taxon>Bacteria</taxon>
        <taxon>Bacillati</taxon>
        <taxon>Bacillota</taxon>
        <taxon>Bacilli</taxon>
        <taxon>Lactobacillales</taxon>
        <taxon>Lactobacillaceae</taxon>
        <taxon>Lactiplantibacillus</taxon>
    </lineage>
</organism>
<dbReference type="Gene3D" id="3.20.20.70">
    <property type="entry name" value="Aldolase class I"/>
    <property type="match status" value="1"/>
</dbReference>
<evidence type="ECO:0000313" key="1">
    <source>
        <dbReference type="EMBL" id="POD87150.1"/>
    </source>
</evidence>
<sequence length="64" mass="7079">MLVHLSQWPKKYGVGLKEHNADYMNDETLLLHNPAHITAANVAPQYGTEKNTCLPEVGSSRTTS</sequence>
<reference evidence="1 2" key="1">
    <citation type="submission" date="2017-06" db="EMBL/GenBank/DDBJ databases">
        <title>Genome sequence of Lactobacillus plantarum subsp. plantarum strain SRCM101258.</title>
        <authorList>
            <person name="Cho S.H."/>
        </authorList>
    </citation>
    <scope>NUCLEOTIDE SEQUENCE [LARGE SCALE GENOMIC DNA]</scope>
    <source>
        <strain evidence="1 2">SRCM101258</strain>
    </source>
</reference>
<dbReference type="AlphaFoldDB" id="A0A2S3U7Q7"/>
<accession>A0A2S3U7Q7</accession>
<evidence type="ECO:0000313" key="2">
    <source>
        <dbReference type="Proteomes" id="UP000236990"/>
    </source>
</evidence>
<dbReference type="InterPro" id="IPR013785">
    <property type="entry name" value="Aldolase_TIM"/>
</dbReference>
<dbReference type="SUPFAM" id="SSF51569">
    <property type="entry name" value="Aldolase"/>
    <property type="match status" value="1"/>
</dbReference>
<gene>
    <name evidence="1" type="ORF">S101258_00981</name>
</gene>